<dbReference type="Proteomes" id="UP000622317">
    <property type="component" value="Unassembled WGS sequence"/>
</dbReference>
<dbReference type="PROSITE" id="PS51273">
    <property type="entry name" value="GATASE_TYPE_1"/>
    <property type="match status" value="1"/>
</dbReference>
<dbReference type="EMBL" id="JACYFG010000003">
    <property type="protein sequence ID" value="MBD5778268.1"/>
    <property type="molecule type" value="Genomic_DNA"/>
</dbReference>
<feature type="domain" description="Glutamine amidotransferase" evidence="1">
    <location>
        <begin position="35"/>
        <end position="195"/>
    </location>
</feature>
<protein>
    <submittedName>
        <fullName evidence="2">Type 1 glutamine amidotransferase</fullName>
    </submittedName>
</protein>
<organism evidence="2 3">
    <name type="scientific">Pelagicoccus enzymogenes</name>
    <dbReference type="NCBI Taxonomy" id="2773457"/>
    <lineage>
        <taxon>Bacteria</taxon>
        <taxon>Pseudomonadati</taxon>
        <taxon>Verrucomicrobiota</taxon>
        <taxon>Opitutia</taxon>
        <taxon>Puniceicoccales</taxon>
        <taxon>Pelagicoccaceae</taxon>
        <taxon>Pelagicoccus</taxon>
    </lineage>
</organism>
<evidence type="ECO:0000313" key="2">
    <source>
        <dbReference type="EMBL" id="MBD5778268.1"/>
    </source>
</evidence>
<dbReference type="Gene3D" id="3.40.50.880">
    <property type="match status" value="1"/>
</dbReference>
<dbReference type="InterPro" id="IPR029062">
    <property type="entry name" value="Class_I_gatase-like"/>
</dbReference>
<dbReference type="RefSeq" id="WP_191615402.1">
    <property type="nucleotide sequence ID" value="NZ_JACYFG010000003.1"/>
</dbReference>
<keyword evidence="2" id="KW-0315">Glutamine amidotransferase</keyword>
<dbReference type="PANTHER" id="PTHR42695:SF5">
    <property type="entry name" value="GLUTAMINE AMIDOTRANSFERASE YLR126C-RELATED"/>
    <property type="match status" value="1"/>
</dbReference>
<dbReference type="AlphaFoldDB" id="A0A927F4J3"/>
<reference evidence="2" key="1">
    <citation type="submission" date="2020-09" db="EMBL/GenBank/DDBJ databases">
        <title>Pelagicoccus enzymogenes sp. nov. with an EPS production, isolated from marine sediment.</title>
        <authorList>
            <person name="Feng X."/>
        </authorList>
    </citation>
    <scope>NUCLEOTIDE SEQUENCE</scope>
    <source>
        <strain evidence="2">NFK12</strain>
    </source>
</reference>
<dbReference type="CDD" id="cd01741">
    <property type="entry name" value="GATase1_1"/>
    <property type="match status" value="1"/>
</dbReference>
<gene>
    <name evidence="2" type="ORF">IEN85_02020</name>
</gene>
<evidence type="ECO:0000259" key="1">
    <source>
        <dbReference type="Pfam" id="PF00117"/>
    </source>
</evidence>
<comment type="caution">
    <text evidence="2">The sequence shown here is derived from an EMBL/GenBank/DDBJ whole genome shotgun (WGS) entry which is preliminary data.</text>
</comment>
<dbReference type="InterPro" id="IPR044992">
    <property type="entry name" value="ChyE-like"/>
</dbReference>
<dbReference type="SUPFAM" id="SSF52317">
    <property type="entry name" value="Class I glutamine amidotransferase-like"/>
    <property type="match status" value="1"/>
</dbReference>
<dbReference type="PANTHER" id="PTHR42695">
    <property type="entry name" value="GLUTAMINE AMIDOTRANSFERASE YLR126C-RELATED"/>
    <property type="match status" value="1"/>
</dbReference>
<dbReference type="InterPro" id="IPR017926">
    <property type="entry name" value="GATASE"/>
</dbReference>
<proteinExistence type="predicted"/>
<keyword evidence="3" id="KW-1185">Reference proteome</keyword>
<accession>A0A927F4J3</accession>
<dbReference type="GO" id="GO:0005829">
    <property type="term" value="C:cytosol"/>
    <property type="evidence" value="ECO:0007669"/>
    <property type="project" value="TreeGrafter"/>
</dbReference>
<dbReference type="Pfam" id="PF00117">
    <property type="entry name" value="GATase"/>
    <property type="match status" value="1"/>
</dbReference>
<sequence>MPKLLIVDPLDLSLPSGDGGVLWSSRSCYEACLRNVEDVVFEYTTAKDAELCRRASRADGVILGGSEASAWEDTAFNDHLLDLIAICKNNEIPFFGICYGAQLLGRALGAHVARHPEGIELGAPAIRISEKGRQHFIFDDVEGACIWSVETHNDAVLTLPPDCELLASTAHTPVQAFALGDLLTGVQFHPEMNSEDLRYLWQAFLRNGYVDTIPMSYQQRINACECERMGVLLQNFAKRVRSGARQKAGSELKLRRA</sequence>
<name>A0A927F4J3_9BACT</name>
<evidence type="ECO:0000313" key="3">
    <source>
        <dbReference type="Proteomes" id="UP000622317"/>
    </source>
</evidence>